<accession>A0AAN8F3G9</accession>
<dbReference type="EMBL" id="JAKLMC020000026">
    <property type="protein sequence ID" value="KAK5950471.1"/>
    <property type="molecule type" value="Genomic_DNA"/>
</dbReference>
<feature type="domain" description="Helicase C-terminal" evidence="7">
    <location>
        <begin position="386"/>
        <end position="601"/>
    </location>
</feature>
<dbReference type="Pfam" id="PF20470">
    <property type="entry name" value="HTH_61"/>
    <property type="match status" value="1"/>
</dbReference>
<reference evidence="8 9" key="1">
    <citation type="submission" date="2022-12" db="EMBL/GenBank/DDBJ databases">
        <title>Genomic features and morphological characterization of a novel Knufia sp. strain isolated from spacecraft assembly facility.</title>
        <authorList>
            <person name="Teixeira M."/>
            <person name="Chander A.M."/>
            <person name="Stajich J.E."/>
            <person name="Venkateswaran K."/>
        </authorList>
    </citation>
    <scope>NUCLEOTIDE SEQUENCE [LARGE SCALE GENOMIC DNA]</scope>
    <source>
        <strain evidence="8 9">FJI-L2-BK-P2</strain>
    </source>
</reference>
<gene>
    <name evidence="8" type="ORF">OHC33_008414</name>
</gene>
<dbReference type="SUPFAM" id="SSF52540">
    <property type="entry name" value="P-loop containing nucleoside triphosphate hydrolases"/>
    <property type="match status" value="1"/>
</dbReference>
<sequence>MAVSWQPSVLTNGRTGPAKQVNNNFVTSVDLTRRQKFHPVSIAGTKRAFAETDAEGGAAQFSRQNDTEIRASKIVECSDEHVEEVQPYRPGSTPSVTQHPLLSLRHPSYDLPKQLVENFAGLGVHVIYPWQSSCLMRSGVLSQAKNLVYTAPTGGGKSLVADVVLLKKVLQNPAKKALLVLPYVALVQEKTKWLRRLVEGLRREECSEGPGMNAQKSRSPEITVVSFYGGSKSKATWSDCDVAVCTIEKANMLVNSAIEEGTIGDLGIVVCDELHMLDDEHRGYIFELMLTKLMCLQLGIQVVGMSATLANPEVLADWLRAKFFVAKYRPIPIHEHLVYENTIYPSANSKEFLKTASQLTSSDPTQRPSQPTRIIEKSLYQELSNPLTNAVVALAAETAEQGYGALVFCNSRASSQAIACLIAKTLHHIPASAEVTERRIDVLASLQALPGGFEPCLSDTVPSGVGFHHAGLTIEERDIIAEAYDNGTLKVIVATCSLAAGINLPARRVILNSARMGRDMVGPAMLRQMRGRAGRKGKDEIGETFLCCQKIELEPVAELLEAELPAVMSCLTPEKRGIKRAILETISTRMISTYEGLQEYAQNSLLWHTAPNHKMVLDMLDAAIVSLLKDKLIEVTEYDTYAPTALGNAIVASGLTPEDGLFVHADLRQALSSFVMDSEMHLFYLFTPIPHQTQSFATTSEVAWPTFRSLLEQLDDPSLRALRLIGINPALVNQLANSGLDNLPERTEDELRTARIYRRVYSTFALRDICNETPINTISLKYNLPRGTIQNLAQTCHGFAAGMIKFCQRMATPISHCAPDQSRNHDESTIGPDAQLIGAGTPARPTITNSEASGFSMLAAVLEHMQSRLYAGARADLLEMAQVTFVKGRMARLLYENGFKSVRALSEADAKKDILPIMMGISGWKLKQIQRDVNRSAAEEGDAEAGDLYEMRKRKLEEKLLRKAEIMVRSAAVIYEREVLRTADFEE</sequence>
<evidence type="ECO:0000313" key="8">
    <source>
        <dbReference type="EMBL" id="KAK5950471.1"/>
    </source>
</evidence>
<keyword evidence="1" id="KW-0547">Nucleotide-binding</keyword>
<dbReference type="AlphaFoldDB" id="A0AAN8F3G9"/>
<dbReference type="InterPro" id="IPR048960">
    <property type="entry name" value="POLQ-like_helical"/>
</dbReference>
<keyword evidence="9" id="KW-1185">Reference proteome</keyword>
<evidence type="ECO:0000256" key="4">
    <source>
        <dbReference type="ARBA" id="ARBA00022840"/>
    </source>
</evidence>
<dbReference type="SMART" id="SM00487">
    <property type="entry name" value="DEXDc"/>
    <property type="match status" value="1"/>
</dbReference>
<protein>
    <recommendedName>
        <fullName evidence="10">DNA-directed DNA polymerase theta</fullName>
    </recommendedName>
</protein>
<evidence type="ECO:0000256" key="2">
    <source>
        <dbReference type="ARBA" id="ARBA00022801"/>
    </source>
</evidence>
<dbReference type="CDD" id="cd18795">
    <property type="entry name" value="SF2_C_Ski2"/>
    <property type="match status" value="1"/>
</dbReference>
<dbReference type="SUPFAM" id="SSF158702">
    <property type="entry name" value="Sec63 N-terminal domain-like"/>
    <property type="match status" value="2"/>
</dbReference>
<feature type="domain" description="Helicase ATP-binding" evidence="6">
    <location>
        <begin position="138"/>
        <end position="327"/>
    </location>
</feature>
<evidence type="ECO:0000256" key="5">
    <source>
        <dbReference type="ARBA" id="ARBA00048988"/>
    </source>
</evidence>
<dbReference type="InterPro" id="IPR014001">
    <property type="entry name" value="Helicase_ATP-bd"/>
</dbReference>
<dbReference type="InterPro" id="IPR046931">
    <property type="entry name" value="HTH_61"/>
</dbReference>
<dbReference type="InterPro" id="IPR011545">
    <property type="entry name" value="DEAD/DEAH_box_helicase_dom"/>
</dbReference>
<dbReference type="InterPro" id="IPR001650">
    <property type="entry name" value="Helicase_C-like"/>
</dbReference>
<dbReference type="GO" id="GO:0005524">
    <property type="term" value="F:ATP binding"/>
    <property type="evidence" value="ECO:0007669"/>
    <property type="project" value="UniProtKB-KW"/>
</dbReference>
<dbReference type="Proteomes" id="UP001316803">
    <property type="component" value="Unassembled WGS sequence"/>
</dbReference>
<evidence type="ECO:0008006" key="10">
    <source>
        <dbReference type="Google" id="ProtNLM"/>
    </source>
</evidence>
<comment type="catalytic activity">
    <reaction evidence="5">
        <text>ATP + H2O = ADP + phosphate + H(+)</text>
        <dbReference type="Rhea" id="RHEA:13065"/>
        <dbReference type="ChEBI" id="CHEBI:15377"/>
        <dbReference type="ChEBI" id="CHEBI:15378"/>
        <dbReference type="ChEBI" id="CHEBI:30616"/>
        <dbReference type="ChEBI" id="CHEBI:43474"/>
        <dbReference type="ChEBI" id="CHEBI:456216"/>
        <dbReference type="EC" id="5.6.2.4"/>
    </reaction>
</comment>
<dbReference type="Pfam" id="PF21099">
    <property type="entry name" value="POLQ_helical"/>
    <property type="match status" value="1"/>
</dbReference>
<dbReference type="Pfam" id="PF00271">
    <property type="entry name" value="Helicase_C"/>
    <property type="match status" value="1"/>
</dbReference>
<dbReference type="PROSITE" id="PS51192">
    <property type="entry name" value="HELICASE_ATP_BIND_1"/>
    <property type="match status" value="1"/>
</dbReference>
<evidence type="ECO:0000259" key="6">
    <source>
        <dbReference type="PROSITE" id="PS51192"/>
    </source>
</evidence>
<dbReference type="InterPro" id="IPR057220">
    <property type="entry name" value="DUF7898"/>
</dbReference>
<evidence type="ECO:0000313" key="9">
    <source>
        <dbReference type="Proteomes" id="UP001316803"/>
    </source>
</evidence>
<keyword evidence="3" id="KW-0347">Helicase</keyword>
<dbReference type="PANTHER" id="PTHR47961">
    <property type="entry name" value="DNA POLYMERASE THETA, PUTATIVE (AFU_ORTHOLOGUE AFUA_1G05260)-RELATED"/>
    <property type="match status" value="1"/>
</dbReference>
<keyword evidence="4" id="KW-0067">ATP-binding</keyword>
<organism evidence="8 9">
    <name type="scientific">Knufia fluminis</name>
    <dbReference type="NCBI Taxonomy" id="191047"/>
    <lineage>
        <taxon>Eukaryota</taxon>
        <taxon>Fungi</taxon>
        <taxon>Dikarya</taxon>
        <taxon>Ascomycota</taxon>
        <taxon>Pezizomycotina</taxon>
        <taxon>Eurotiomycetes</taxon>
        <taxon>Chaetothyriomycetidae</taxon>
        <taxon>Chaetothyriales</taxon>
        <taxon>Trichomeriaceae</taxon>
        <taxon>Knufia</taxon>
    </lineage>
</organism>
<keyword evidence="2" id="KW-0378">Hydrolase</keyword>
<dbReference type="GO" id="GO:0043138">
    <property type="term" value="F:3'-5' DNA helicase activity"/>
    <property type="evidence" value="ECO:0007669"/>
    <property type="project" value="UniProtKB-EC"/>
</dbReference>
<dbReference type="CDD" id="cd18026">
    <property type="entry name" value="DEXHc_POLQ-like"/>
    <property type="match status" value="1"/>
</dbReference>
<evidence type="ECO:0000256" key="3">
    <source>
        <dbReference type="ARBA" id="ARBA00022806"/>
    </source>
</evidence>
<dbReference type="Gene3D" id="3.40.50.300">
    <property type="entry name" value="P-loop containing nucleotide triphosphate hydrolases"/>
    <property type="match status" value="2"/>
</dbReference>
<dbReference type="SMART" id="SM00490">
    <property type="entry name" value="HELICc"/>
    <property type="match status" value="1"/>
</dbReference>
<dbReference type="InterPro" id="IPR050474">
    <property type="entry name" value="Hel308_SKI2-like"/>
</dbReference>
<evidence type="ECO:0000256" key="1">
    <source>
        <dbReference type="ARBA" id="ARBA00022741"/>
    </source>
</evidence>
<name>A0AAN8F3G9_9EURO</name>
<dbReference type="GO" id="GO:0016787">
    <property type="term" value="F:hydrolase activity"/>
    <property type="evidence" value="ECO:0007669"/>
    <property type="project" value="UniProtKB-KW"/>
</dbReference>
<dbReference type="Pfam" id="PF25453">
    <property type="entry name" value="DUF7898"/>
    <property type="match status" value="1"/>
</dbReference>
<dbReference type="PANTHER" id="PTHR47961:SF6">
    <property type="entry name" value="DNA-DIRECTED DNA POLYMERASE"/>
    <property type="match status" value="1"/>
</dbReference>
<dbReference type="InterPro" id="IPR027417">
    <property type="entry name" value="P-loop_NTPase"/>
</dbReference>
<comment type="caution">
    <text evidence="8">The sequence shown here is derived from an EMBL/GenBank/DDBJ whole genome shotgun (WGS) entry which is preliminary data.</text>
</comment>
<proteinExistence type="predicted"/>
<dbReference type="Pfam" id="PF00270">
    <property type="entry name" value="DEAD"/>
    <property type="match status" value="1"/>
</dbReference>
<dbReference type="GO" id="GO:0003676">
    <property type="term" value="F:nucleic acid binding"/>
    <property type="evidence" value="ECO:0007669"/>
    <property type="project" value="InterPro"/>
</dbReference>
<dbReference type="Gene3D" id="1.10.3380.20">
    <property type="match status" value="1"/>
</dbReference>
<dbReference type="Gene3D" id="1.10.3380.30">
    <property type="match status" value="1"/>
</dbReference>
<dbReference type="PROSITE" id="PS51194">
    <property type="entry name" value="HELICASE_CTER"/>
    <property type="match status" value="1"/>
</dbReference>
<evidence type="ECO:0000259" key="7">
    <source>
        <dbReference type="PROSITE" id="PS51194"/>
    </source>
</evidence>